<keyword evidence="7" id="KW-0598">Phosphotransferase system</keyword>
<sequence>MIALVVATHGQFSREIVKSAEMIFGEQENVAIITFKPGEGLNDLQNKYQKAIGELDTQDGVLFLVDLFGGSPFNAAANLISQEENMDIITGVNLPMLIECFTQRGGSKLEALVDTISQTAVNGVKSLKKTLQQSEDEEDL</sequence>
<accession>A0ABS1TNN2</accession>
<evidence type="ECO:0000313" key="11">
    <source>
        <dbReference type="Proteomes" id="UP000623967"/>
    </source>
</evidence>
<gene>
    <name evidence="10" type="ORF">JK635_08945</name>
</gene>
<evidence type="ECO:0000256" key="4">
    <source>
        <dbReference type="ARBA" id="ARBA00022553"/>
    </source>
</evidence>
<evidence type="ECO:0000256" key="3">
    <source>
        <dbReference type="ARBA" id="ARBA00022490"/>
    </source>
</evidence>
<organism evidence="10 11">
    <name type="scientific">Neobacillus paridis</name>
    <dbReference type="NCBI Taxonomy" id="2803862"/>
    <lineage>
        <taxon>Bacteria</taxon>
        <taxon>Bacillati</taxon>
        <taxon>Bacillota</taxon>
        <taxon>Bacilli</taxon>
        <taxon>Bacillales</taxon>
        <taxon>Bacillaceae</taxon>
        <taxon>Neobacillus</taxon>
    </lineage>
</organism>
<comment type="subcellular location">
    <subcellularLocation>
        <location evidence="1">Cytoplasm</location>
    </subcellularLocation>
</comment>
<dbReference type="EMBL" id="JAESWB010000165">
    <property type="protein sequence ID" value="MBL4952334.1"/>
    <property type="molecule type" value="Genomic_DNA"/>
</dbReference>
<keyword evidence="2" id="KW-0813">Transport</keyword>
<dbReference type="InterPro" id="IPR004701">
    <property type="entry name" value="PTS_EIIA_man-typ"/>
</dbReference>
<dbReference type="PANTHER" id="PTHR33799">
    <property type="entry name" value="PTS PERMEASE-RELATED-RELATED"/>
    <property type="match status" value="1"/>
</dbReference>
<feature type="domain" description="PTS EIIA type-4" evidence="9">
    <location>
        <begin position="1"/>
        <end position="124"/>
    </location>
</feature>
<name>A0ABS1TNN2_9BACI</name>
<dbReference type="Pfam" id="PF03610">
    <property type="entry name" value="EIIA-man"/>
    <property type="match status" value="1"/>
</dbReference>
<dbReference type="NCBIfam" id="TIGR00824">
    <property type="entry name" value="EIIA-man"/>
    <property type="match status" value="1"/>
</dbReference>
<comment type="caution">
    <text evidence="10">The sequence shown here is derived from an EMBL/GenBank/DDBJ whole genome shotgun (WGS) entry which is preliminary data.</text>
</comment>
<dbReference type="PROSITE" id="PS51096">
    <property type="entry name" value="PTS_EIIA_TYPE_4"/>
    <property type="match status" value="1"/>
</dbReference>
<evidence type="ECO:0000256" key="6">
    <source>
        <dbReference type="ARBA" id="ARBA00022679"/>
    </source>
</evidence>
<evidence type="ECO:0000256" key="5">
    <source>
        <dbReference type="ARBA" id="ARBA00022597"/>
    </source>
</evidence>
<dbReference type="SUPFAM" id="SSF53062">
    <property type="entry name" value="PTS system fructose IIA component-like"/>
    <property type="match status" value="1"/>
</dbReference>
<dbReference type="Gene3D" id="3.40.50.510">
    <property type="entry name" value="Phosphotransferase system, mannose-type IIA component"/>
    <property type="match status" value="1"/>
</dbReference>
<evidence type="ECO:0000313" key="10">
    <source>
        <dbReference type="EMBL" id="MBL4952334.1"/>
    </source>
</evidence>
<keyword evidence="5 10" id="KW-0762">Sugar transport</keyword>
<dbReference type="PANTHER" id="PTHR33799:SF1">
    <property type="entry name" value="PTS SYSTEM MANNOSE-SPECIFIC EIIAB COMPONENT-RELATED"/>
    <property type="match status" value="1"/>
</dbReference>
<dbReference type="InterPro" id="IPR013789">
    <property type="entry name" value="PTS_EIIA_man"/>
</dbReference>
<proteinExistence type="predicted"/>
<evidence type="ECO:0000256" key="2">
    <source>
        <dbReference type="ARBA" id="ARBA00022448"/>
    </source>
</evidence>
<dbReference type="CDD" id="cd00006">
    <property type="entry name" value="PTS_IIA_man"/>
    <property type="match status" value="1"/>
</dbReference>
<keyword evidence="8" id="KW-0418">Kinase</keyword>
<evidence type="ECO:0000259" key="9">
    <source>
        <dbReference type="PROSITE" id="PS51096"/>
    </source>
</evidence>
<keyword evidence="11" id="KW-1185">Reference proteome</keyword>
<dbReference type="InterPro" id="IPR036662">
    <property type="entry name" value="PTS_EIIA_man-typ_sf"/>
</dbReference>
<reference evidence="10 11" key="1">
    <citation type="submission" date="2021-01" db="EMBL/GenBank/DDBJ databases">
        <title>Genome public.</title>
        <authorList>
            <person name="Liu C."/>
            <person name="Sun Q."/>
        </authorList>
    </citation>
    <scope>NUCLEOTIDE SEQUENCE [LARGE SCALE GENOMIC DNA]</scope>
    <source>
        <strain evidence="10 11">YIM B02564</strain>
    </source>
</reference>
<dbReference type="RefSeq" id="WP_202653598.1">
    <property type="nucleotide sequence ID" value="NZ_JAESWB010000165.1"/>
</dbReference>
<evidence type="ECO:0000256" key="1">
    <source>
        <dbReference type="ARBA" id="ARBA00004496"/>
    </source>
</evidence>
<evidence type="ECO:0000256" key="7">
    <source>
        <dbReference type="ARBA" id="ARBA00022683"/>
    </source>
</evidence>
<keyword evidence="3" id="KW-0963">Cytoplasm</keyword>
<keyword evidence="6" id="KW-0808">Transferase</keyword>
<protein>
    <submittedName>
        <fullName evidence="10">PTS sugar transporter subunit IIA</fullName>
    </submittedName>
</protein>
<evidence type="ECO:0000256" key="8">
    <source>
        <dbReference type="ARBA" id="ARBA00022777"/>
    </source>
</evidence>
<dbReference type="Proteomes" id="UP000623967">
    <property type="component" value="Unassembled WGS sequence"/>
</dbReference>
<dbReference type="InterPro" id="IPR033887">
    <property type="entry name" value="PTS_IIA_man"/>
</dbReference>
<dbReference type="InterPro" id="IPR051471">
    <property type="entry name" value="Bacterial_PTS_sugar_comp"/>
</dbReference>
<keyword evidence="4" id="KW-0597">Phosphoprotein</keyword>